<proteinExistence type="predicted"/>
<dbReference type="EMBL" id="AP017644">
    <property type="protein sequence ID" value="BAV61753.1"/>
    <property type="molecule type" value="Genomic_DNA"/>
</dbReference>
<dbReference type="EMBL" id="AP017645">
    <property type="protein sequence ID" value="BAV62739.1"/>
    <property type="molecule type" value="Genomic_DNA"/>
</dbReference>
<reference evidence="3 4" key="1">
    <citation type="submission" date="2016-09" db="EMBL/GenBank/DDBJ databases">
        <title>Nearly complete genome sequences of 2 Mimiviridae isolates, Mimivirus shirakomae and Mimivirus kasaii from Japanese pond and river mouth.</title>
        <authorList>
            <person name="Takemura M."/>
            <person name="Mikami T."/>
            <person name="Murono S."/>
        </authorList>
    </citation>
    <scope>NUCLEOTIDE SEQUENCE [LARGE SCALE GENOMIC DNA]</scope>
    <source>
        <strain evidence="1 4">Mimivirus kasaii</strain>
        <strain evidence="2 3">Mimivirus shirakomae</strain>
    </source>
</reference>
<sequence>MDLCGDENCIRCFESSMASHPKACNVIDRIDLNTVPKNSQMILKFKCEQCQTIFESVICQLNLQCFCTDC</sequence>
<protein>
    <submittedName>
        <fullName evidence="1">Uncharacterized protein</fullName>
    </submittedName>
</protein>
<evidence type="ECO:0000313" key="3">
    <source>
        <dbReference type="Proteomes" id="UP000240366"/>
    </source>
</evidence>
<accession>A0A1E1EU18</accession>
<name>A0A1E1EU18_9VIRU</name>
<evidence type="ECO:0000313" key="2">
    <source>
        <dbReference type="EMBL" id="BAV62739.1"/>
    </source>
</evidence>
<evidence type="ECO:0000313" key="4">
    <source>
        <dbReference type="Proteomes" id="UP000241484"/>
    </source>
</evidence>
<organism evidence="1 4">
    <name type="scientific">Acanthamoeba castellanii mimivirus</name>
    <dbReference type="NCBI Taxonomy" id="1899318"/>
    <lineage>
        <taxon>Viruses</taxon>
        <taxon>Varidnaviria</taxon>
        <taxon>Bamfordvirae</taxon>
        <taxon>Nucleocytoviricota</taxon>
        <taxon>Megaviricetes</taxon>
        <taxon>Imitervirales</taxon>
        <taxon>Mimiviridae</taxon>
        <taxon>Megamimivirinae</taxon>
        <taxon>Mimivirus</taxon>
    </lineage>
</organism>
<evidence type="ECO:0000313" key="1">
    <source>
        <dbReference type="EMBL" id="BAV61753.1"/>
    </source>
</evidence>
<dbReference type="Proteomes" id="UP000241484">
    <property type="component" value="Segment"/>
</dbReference>
<dbReference type="Proteomes" id="UP000240366">
    <property type="component" value="Segment"/>
</dbReference>